<feature type="transmembrane region" description="Helical" evidence="1">
    <location>
        <begin position="82"/>
        <end position="103"/>
    </location>
</feature>
<sequence length="141" mass="15155">MSGWRFALAALAISAFALVWNGLVHGLLLADAETELQLLMRPPSSRSLPLALLLTVAIAGLFVYAHAAWVRPANLKQSVGHGAFFGLLAGLLVDLNQFLLYPIPGSLALAWFGCGVVEFCGYGLLAYWLYRPRAAAKTKAI</sequence>
<feature type="transmembrane region" description="Helical" evidence="1">
    <location>
        <begin position="109"/>
        <end position="130"/>
    </location>
</feature>
<protein>
    <submittedName>
        <fullName evidence="2">Uncharacterized protein</fullName>
    </submittedName>
</protein>
<keyword evidence="3" id="KW-1185">Reference proteome</keyword>
<gene>
    <name evidence="2" type="ORF">NP603_16930</name>
</gene>
<dbReference type="EMBL" id="JANIBM010000029">
    <property type="protein sequence ID" value="MCQ8182810.1"/>
    <property type="molecule type" value="Genomic_DNA"/>
</dbReference>
<keyword evidence="1" id="KW-0472">Membrane</keyword>
<dbReference type="Proteomes" id="UP001524569">
    <property type="component" value="Unassembled WGS sequence"/>
</dbReference>
<reference evidence="2 3" key="1">
    <citation type="submission" date="2022-07" db="EMBL/GenBank/DDBJ databases">
        <title>Methylomonas rivi sp. nov., Methylomonas rosea sp. nov., Methylomonas aureus sp. nov. and Methylomonas subterranea sp. nov., four novel methanotrophs isolated from a freshwater creek and the deep terrestrial subsurface.</title>
        <authorList>
            <person name="Abin C."/>
            <person name="Sankaranarayanan K."/>
            <person name="Garner C."/>
            <person name="Sindelar R."/>
            <person name="Kotary K."/>
            <person name="Garner R."/>
            <person name="Barclay S."/>
            <person name="Lawson P."/>
            <person name="Krumholz L."/>
        </authorList>
    </citation>
    <scope>NUCLEOTIDE SEQUENCE [LARGE SCALE GENOMIC DNA]</scope>
    <source>
        <strain evidence="2 3">SURF-1</strain>
    </source>
</reference>
<accession>A0ABT1UMC4</accession>
<keyword evidence="1" id="KW-1133">Transmembrane helix</keyword>
<keyword evidence="1" id="KW-0812">Transmembrane</keyword>
<feature type="transmembrane region" description="Helical" evidence="1">
    <location>
        <begin position="50"/>
        <end position="70"/>
    </location>
</feature>
<dbReference type="RefSeq" id="WP_256612073.1">
    <property type="nucleotide sequence ID" value="NZ_JANIBM010000029.1"/>
</dbReference>
<evidence type="ECO:0000313" key="2">
    <source>
        <dbReference type="EMBL" id="MCQ8182810.1"/>
    </source>
</evidence>
<name>A0ABT1UMC4_9GAMM</name>
<evidence type="ECO:0000256" key="1">
    <source>
        <dbReference type="SAM" id="Phobius"/>
    </source>
</evidence>
<organism evidence="2 3">
    <name type="scientific">Methylomonas aurea</name>
    <dbReference type="NCBI Taxonomy" id="2952224"/>
    <lineage>
        <taxon>Bacteria</taxon>
        <taxon>Pseudomonadati</taxon>
        <taxon>Pseudomonadota</taxon>
        <taxon>Gammaproteobacteria</taxon>
        <taxon>Methylococcales</taxon>
        <taxon>Methylococcaceae</taxon>
        <taxon>Methylomonas</taxon>
    </lineage>
</organism>
<proteinExistence type="predicted"/>
<comment type="caution">
    <text evidence="2">The sequence shown here is derived from an EMBL/GenBank/DDBJ whole genome shotgun (WGS) entry which is preliminary data.</text>
</comment>
<evidence type="ECO:0000313" key="3">
    <source>
        <dbReference type="Proteomes" id="UP001524569"/>
    </source>
</evidence>